<organism evidence="2 3">
    <name type="scientific">Mannheimia granulomatis</name>
    <dbReference type="NCBI Taxonomy" id="85402"/>
    <lineage>
        <taxon>Bacteria</taxon>
        <taxon>Pseudomonadati</taxon>
        <taxon>Pseudomonadota</taxon>
        <taxon>Gammaproteobacteria</taxon>
        <taxon>Pasteurellales</taxon>
        <taxon>Pasteurellaceae</taxon>
        <taxon>Mannheimia</taxon>
    </lineage>
</organism>
<evidence type="ECO:0000313" key="3">
    <source>
        <dbReference type="Proteomes" id="UP000054123"/>
    </source>
</evidence>
<name>A0A011NBY4_9PAST</name>
<sequence>MDYVEILGYVAMVLVAISFLLKDVIKLRLVNSLGCACFVIYGLLIGSIPVTGLNALVVCINLYYIFKSSRSNSIVNS</sequence>
<dbReference type="EMBL" id="JANJ01000005">
    <property type="protein sequence ID" value="EXI62092.1"/>
    <property type="molecule type" value="Genomic_DNA"/>
</dbReference>
<keyword evidence="1" id="KW-1133">Transmembrane helix</keyword>
<keyword evidence="1" id="KW-0812">Transmembrane</keyword>
<feature type="transmembrane region" description="Helical" evidence="1">
    <location>
        <begin position="6"/>
        <end position="25"/>
    </location>
</feature>
<proteinExistence type="predicted"/>
<dbReference type="AlphaFoldDB" id="A0A011NBY4"/>
<keyword evidence="1" id="KW-0472">Membrane</keyword>
<reference evidence="2 3" key="1">
    <citation type="journal article" date="2014" name="Genome Announc.">
        <title>Genome Sequence of a Presumptive Mannheimia haemolytica Strain with an A1/A6-Cross-Reactive Serotype from a White-Tailed Deer (Odocoileus virginianus).</title>
        <authorList>
            <person name="Lawrence P.K."/>
            <person name="Bey R.F."/>
            <person name="Wiener B."/>
            <person name="Kittichotirat W."/>
            <person name="Bumgarner R.E."/>
        </authorList>
    </citation>
    <scope>NUCLEOTIDE SEQUENCE [LARGE SCALE GENOMIC DNA]</scope>
    <source>
        <strain evidence="2 3">PKL10</strain>
    </source>
</reference>
<keyword evidence="3" id="KW-1185">Reference proteome</keyword>
<dbReference type="Proteomes" id="UP000054123">
    <property type="component" value="Unassembled WGS sequence"/>
</dbReference>
<dbReference type="Pfam" id="PF10688">
    <property type="entry name" value="Imp-YgjV"/>
    <property type="match status" value="1"/>
</dbReference>
<comment type="caution">
    <text evidence="2">The sequence shown here is derived from an EMBL/GenBank/DDBJ whole genome shotgun (WGS) entry which is preliminary data.</text>
</comment>
<dbReference type="OrthoDB" id="677174at2"/>
<protein>
    <submittedName>
        <fullName evidence="2">Membrane protein</fullName>
    </submittedName>
</protein>
<evidence type="ECO:0000313" key="2">
    <source>
        <dbReference type="EMBL" id="EXI62092.1"/>
    </source>
</evidence>
<gene>
    <name evidence="2" type="ORF">AK33_08275</name>
</gene>
<evidence type="ECO:0000256" key="1">
    <source>
        <dbReference type="SAM" id="Phobius"/>
    </source>
</evidence>
<dbReference type="PATRIC" id="fig|1450449.3.peg.1640"/>
<accession>A0A011NBY4</accession>
<feature type="transmembrane region" description="Helical" evidence="1">
    <location>
        <begin position="37"/>
        <end position="66"/>
    </location>
</feature>
<dbReference type="RefSeq" id="WP_027074413.1">
    <property type="nucleotide sequence ID" value="NZ_AVSP01000004.1"/>
</dbReference>
<dbReference type="InterPro" id="IPR019629">
    <property type="entry name" value="Uncharacterised_HI1736/YgjV"/>
</dbReference>